<dbReference type="Proteomes" id="UP000292957">
    <property type="component" value="Unassembled WGS sequence"/>
</dbReference>
<gene>
    <name evidence="1" type="ORF">BD311DRAFT_772307</name>
</gene>
<dbReference type="OrthoDB" id="2757774at2759"/>
<protein>
    <submittedName>
        <fullName evidence="1">Uncharacterized protein</fullName>
    </submittedName>
</protein>
<dbReference type="AlphaFoldDB" id="A0A4Q9M6Q7"/>
<sequence length="482" mass="54633">FRAPCIRGVIIAIYETPQSDDAQVEVAQCLIDILVSATRLKTLRISLHRNLSWYLDDPRLITAVAHLTTLDEIWITARTHVGRKLVAHTKSPLRVVRMNGNYWEEPWSPKLIDNIMDRLSSTLHTLKVDTILLDINYVYDCRQYHGVRSFAAHQILDSPRLDVLLHIFPNLDSSLMLGWYDDEVAEDDLDRLRQENLRAQEPKSWRSIDKLHCAPLLLYALGLTCDIRRLELRVESRQTHLQYAADALRDNIPQYLVMSLIMDQNVGMINGFFPPAGSPRLTKLVLFLEYSNAAAEEGHFPALESHNWNVLMDNALSAVASFPLTHLRIVVHCRVDLNRSERPGAMEAKRMMSTSRKCDMQGTATKILHKMPALNWLGGNTTLKYFFLTSSGVVAYLPDKPGVRKSRKAWHQSRGWCRLGDGEAREPHEESGVALEDTVLESLLAQEDMSLCRRDQASVVDLDATNAGLLVGELYDILCSIS</sequence>
<evidence type="ECO:0000313" key="1">
    <source>
        <dbReference type="EMBL" id="TBU21311.1"/>
    </source>
</evidence>
<organism evidence="1">
    <name type="scientific">Dichomitus squalens</name>
    <dbReference type="NCBI Taxonomy" id="114155"/>
    <lineage>
        <taxon>Eukaryota</taxon>
        <taxon>Fungi</taxon>
        <taxon>Dikarya</taxon>
        <taxon>Basidiomycota</taxon>
        <taxon>Agaricomycotina</taxon>
        <taxon>Agaricomycetes</taxon>
        <taxon>Polyporales</taxon>
        <taxon>Polyporaceae</taxon>
        <taxon>Dichomitus</taxon>
    </lineage>
</organism>
<reference evidence="1" key="1">
    <citation type="submission" date="2019-01" db="EMBL/GenBank/DDBJ databases">
        <title>Draft genome sequences of three monokaryotic isolates of the white-rot basidiomycete fungus Dichomitus squalens.</title>
        <authorList>
            <consortium name="DOE Joint Genome Institute"/>
            <person name="Lopez S.C."/>
            <person name="Andreopoulos B."/>
            <person name="Pangilinan J."/>
            <person name="Lipzen A."/>
            <person name="Riley R."/>
            <person name="Ahrendt S."/>
            <person name="Ng V."/>
            <person name="Barry K."/>
            <person name="Daum C."/>
            <person name="Grigoriev I.V."/>
            <person name="Hilden K.S."/>
            <person name="Makela M.R."/>
            <person name="de Vries R.P."/>
        </authorList>
    </citation>
    <scope>NUCLEOTIDE SEQUENCE [LARGE SCALE GENOMIC DNA]</scope>
    <source>
        <strain evidence="1">OM18370.1</strain>
    </source>
</reference>
<accession>A0A4Q9M6Q7</accession>
<name>A0A4Q9M6Q7_9APHY</name>
<feature type="non-terminal residue" evidence="1">
    <location>
        <position position="1"/>
    </location>
</feature>
<proteinExistence type="predicted"/>
<dbReference type="EMBL" id="ML143625">
    <property type="protein sequence ID" value="TBU21311.1"/>
    <property type="molecule type" value="Genomic_DNA"/>
</dbReference>